<protein>
    <submittedName>
        <fullName evidence="1">Uncharacterized protein</fullName>
    </submittedName>
</protein>
<reference evidence="1 2" key="1">
    <citation type="submission" date="2021-06" db="EMBL/GenBank/DDBJ databases">
        <title>Caerostris extrusa draft genome.</title>
        <authorList>
            <person name="Kono N."/>
            <person name="Arakawa K."/>
        </authorList>
    </citation>
    <scope>NUCLEOTIDE SEQUENCE [LARGE SCALE GENOMIC DNA]</scope>
</reference>
<proteinExistence type="predicted"/>
<name>A0AAV4XPW7_CAEEX</name>
<dbReference type="Proteomes" id="UP001054945">
    <property type="component" value="Unassembled WGS sequence"/>
</dbReference>
<comment type="caution">
    <text evidence="1">The sequence shown here is derived from an EMBL/GenBank/DDBJ whole genome shotgun (WGS) entry which is preliminary data.</text>
</comment>
<dbReference type="EMBL" id="BPLR01018077">
    <property type="protein sequence ID" value="GIY96703.1"/>
    <property type="molecule type" value="Genomic_DNA"/>
</dbReference>
<accession>A0AAV4XPW7</accession>
<evidence type="ECO:0000313" key="1">
    <source>
        <dbReference type="EMBL" id="GIY96703.1"/>
    </source>
</evidence>
<organism evidence="1 2">
    <name type="scientific">Caerostris extrusa</name>
    <name type="common">Bark spider</name>
    <name type="synonym">Caerostris bankana</name>
    <dbReference type="NCBI Taxonomy" id="172846"/>
    <lineage>
        <taxon>Eukaryota</taxon>
        <taxon>Metazoa</taxon>
        <taxon>Ecdysozoa</taxon>
        <taxon>Arthropoda</taxon>
        <taxon>Chelicerata</taxon>
        <taxon>Arachnida</taxon>
        <taxon>Araneae</taxon>
        <taxon>Araneomorphae</taxon>
        <taxon>Entelegynae</taxon>
        <taxon>Araneoidea</taxon>
        <taxon>Araneidae</taxon>
        <taxon>Caerostris</taxon>
    </lineage>
</organism>
<dbReference type="AlphaFoldDB" id="A0AAV4XPW7"/>
<keyword evidence="2" id="KW-1185">Reference proteome</keyword>
<evidence type="ECO:0000313" key="2">
    <source>
        <dbReference type="Proteomes" id="UP001054945"/>
    </source>
</evidence>
<sequence length="80" mass="9239">MMRVACHHSIPRISPLTRDLTTPWHVEDSHDKCHEMPSFPKTTFKMEMRRNAVVMSGCQPLELCSMDFSFYEGLLGNILV</sequence>
<gene>
    <name evidence="1" type="ORF">CEXT_185281</name>
</gene>